<dbReference type="GO" id="GO:0005829">
    <property type="term" value="C:cytosol"/>
    <property type="evidence" value="ECO:0007669"/>
    <property type="project" value="UniProtKB-SubCell"/>
</dbReference>
<reference evidence="21" key="1">
    <citation type="submission" date="2015-01" db="EMBL/GenBank/DDBJ databases">
        <title>Protein import complexes in the mitochondrial outer membrane of Amoebozoa representatives.</title>
        <authorList>
            <person name="Buczek D."/>
            <person name="Wojtkowska M."/>
            <person name="Suzuki Y."/>
            <person name="Sonobe S."/>
            <person name="Nishigami Y."/>
            <person name="Kmita H."/>
            <person name="Makalowski W."/>
        </authorList>
    </citation>
    <scope>NUCLEOTIDE SEQUENCE</scope>
</reference>
<dbReference type="Pfam" id="PF00254">
    <property type="entry name" value="FKBP_C"/>
    <property type="match status" value="1"/>
</dbReference>
<dbReference type="FunFam" id="3.10.50.40:FF:000006">
    <property type="entry name" value="Peptidyl-prolyl cis-trans isomerase"/>
    <property type="match status" value="1"/>
</dbReference>
<keyword evidence="17" id="KW-0539">Nucleus</keyword>
<dbReference type="PROSITE" id="PS50059">
    <property type="entry name" value="FKBP_PPIASE"/>
    <property type="match status" value="1"/>
</dbReference>
<evidence type="ECO:0000256" key="7">
    <source>
        <dbReference type="ARBA" id="ARBA00022490"/>
    </source>
</evidence>
<sequence length="281" mass="31975">MATEVLRKVDLSGDGGAVKEVLVEGDSSRPFPPEGSEGTLHYTGYLTDGTVFDSSVQRNVPFKTKIGVGMVIKGWDLCMATMHVGEKCRLTCTSEYAYGDNGSPPVIPPKATLVFDMELLDYKKPIDSIPDKIEAANQKKDEGNDLFKQQKFKEAYDVYEEALNFFQYTYPKGEEEKLMNSTKLPILLNQAACQLRLKEYKKARISCEKCLDIDETNVKAIFRRGQAWQGMGDFEKAKIDFIAAIKLDPHNQDLRKAYEALKRQEQQHLEQQKKMFKNMFQ</sequence>
<dbReference type="GO" id="GO:0005634">
    <property type="term" value="C:nucleus"/>
    <property type="evidence" value="ECO:0007669"/>
    <property type="project" value="UniProtKB-SubCell"/>
</dbReference>
<evidence type="ECO:0000256" key="10">
    <source>
        <dbReference type="ARBA" id="ARBA00022737"/>
    </source>
</evidence>
<dbReference type="InterPro" id="IPR046357">
    <property type="entry name" value="PPIase_dom_sf"/>
</dbReference>
<keyword evidence="13 18" id="KW-0697">Rotamase</keyword>
<evidence type="ECO:0000256" key="3">
    <source>
        <dbReference type="ARBA" id="ARBA00004173"/>
    </source>
</evidence>
<evidence type="ECO:0000256" key="8">
    <source>
        <dbReference type="ARBA" id="ARBA00022553"/>
    </source>
</evidence>
<keyword evidence="16 18" id="KW-0413">Isomerase</keyword>
<dbReference type="EMBL" id="KP411220">
    <property type="protein sequence ID" value="AKN09689.1"/>
    <property type="molecule type" value="mRNA"/>
</dbReference>
<comment type="catalytic activity">
    <reaction evidence="1 18">
        <text>[protein]-peptidylproline (omega=180) = [protein]-peptidylproline (omega=0)</text>
        <dbReference type="Rhea" id="RHEA:16237"/>
        <dbReference type="Rhea" id="RHEA-COMP:10747"/>
        <dbReference type="Rhea" id="RHEA-COMP:10748"/>
        <dbReference type="ChEBI" id="CHEBI:83833"/>
        <dbReference type="ChEBI" id="CHEBI:83834"/>
        <dbReference type="EC" id="5.2.1.8"/>
    </reaction>
</comment>
<keyword evidence="8" id="KW-0597">Phosphoprotein</keyword>
<dbReference type="SUPFAM" id="SSF54534">
    <property type="entry name" value="FKBP-like"/>
    <property type="match status" value="1"/>
</dbReference>
<evidence type="ECO:0000256" key="15">
    <source>
        <dbReference type="ARBA" id="ARBA00023212"/>
    </source>
</evidence>
<evidence type="ECO:0000313" key="21">
    <source>
        <dbReference type="EMBL" id="AKN09689.1"/>
    </source>
</evidence>
<feature type="repeat" description="TPR" evidence="19">
    <location>
        <begin position="218"/>
        <end position="251"/>
    </location>
</feature>
<dbReference type="GO" id="GO:0005874">
    <property type="term" value="C:microtubule"/>
    <property type="evidence" value="ECO:0007669"/>
    <property type="project" value="UniProtKB-KW"/>
</dbReference>
<dbReference type="Gene3D" id="1.25.40.10">
    <property type="entry name" value="Tetratricopeptide repeat domain"/>
    <property type="match status" value="1"/>
</dbReference>
<proteinExistence type="evidence at transcript level"/>
<dbReference type="PANTHER" id="PTHR46512:SF9">
    <property type="entry name" value="PEPTIDYLPROLYL ISOMERASE"/>
    <property type="match status" value="1"/>
</dbReference>
<dbReference type="SUPFAM" id="SSF48452">
    <property type="entry name" value="TPR-like"/>
    <property type="match status" value="1"/>
</dbReference>
<dbReference type="SMART" id="SM00028">
    <property type="entry name" value="TPR"/>
    <property type="match status" value="3"/>
</dbReference>
<dbReference type="InterPro" id="IPR050754">
    <property type="entry name" value="FKBP4/5/8-like"/>
</dbReference>
<dbReference type="PANTHER" id="PTHR46512">
    <property type="entry name" value="PEPTIDYLPROLYL ISOMERASE"/>
    <property type="match status" value="1"/>
</dbReference>
<dbReference type="EC" id="5.2.1.8" evidence="18"/>
<dbReference type="PROSITE" id="PS50005">
    <property type="entry name" value="TPR"/>
    <property type="match status" value="1"/>
</dbReference>
<evidence type="ECO:0000256" key="12">
    <source>
        <dbReference type="ARBA" id="ARBA00022990"/>
    </source>
</evidence>
<dbReference type="InterPro" id="IPR019734">
    <property type="entry name" value="TPR_rpt"/>
</dbReference>
<evidence type="ECO:0000256" key="9">
    <source>
        <dbReference type="ARBA" id="ARBA00022701"/>
    </source>
</evidence>
<dbReference type="Pfam" id="PF13181">
    <property type="entry name" value="TPR_8"/>
    <property type="match status" value="1"/>
</dbReference>
<evidence type="ECO:0000256" key="11">
    <source>
        <dbReference type="ARBA" id="ARBA00022803"/>
    </source>
</evidence>
<dbReference type="SMR" id="A0A0H3YB85"/>
<evidence type="ECO:0000256" key="14">
    <source>
        <dbReference type="ARBA" id="ARBA00023128"/>
    </source>
</evidence>
<protein>
    <recommendedName>
        <fullName evidence="18">peptidylprolyl isomerase</fullName>
        <ecNumber evidence="18">5.2.1.8</ecNumber>
    </recommendedName>
</protein>
<evidence type="ECO:0000256" key="19">
    <source>
        <dbReference type="PROSITE-ProRule" id="PRU00339"/>
    </source>
</evidence>
<evidence type="ECO:0000256" key="16">
    <source>
        <dbReference type="ARBA" id="ARBA00023235"/>
    </source>
</evidence>
<evidence type="ECO:0000256" key="18">
    <source>
        <dbReference type="PROSITE-ProRule" id="PRU00277"/>
    </source>
</evidence>
<dbReference type="GO" id="GO:0003755">
    <property type="term" value="F:peptidyl-prolyl cis-trans isomerase activity"/>
    <property type="evidence" value="ECO:0007669"/>
    <property type="project" value="UniProtKB-KW"/>
</dbReference>
<accession>A0A0H3YB85</accession>
<evidence type="ECO:0000256" key="1">
    <source>
        <dbReference type="ARBA" id="ARBA00000971"/>
    </source>
</evidence>
<keyword evidence="15" id="KW-0206">Cytoskeleton</keyword>
<evidence type="ECO:0000256" key="2">
    <source>
        <dbReference type="ARBA" id="ARBA00004123"/>
    </source>
</evidence>
<evidence type="ECO:0000259" key="20">
    <source>
        <dbReference type="PROSITE" id="PS50059"/>
    </source>
</evidence>
<dbReference type="InterPro" id="IPR013105">
    <property type="entry name" value="TPR_2"/>
</dbReference>
<dbReference type="InterPro" id="IPR011990">
    <property type="entry name" value="TPR-like_helical_dom_sf"/>
</dbReference>
<evidence type="ECO:0000256" key="4">
    <source>
        <dbReference type="ARBA" id="ARBA00004245"/>
    </source>
</evidence>
<dbReference type="InterPro" id="IPR001179">
    <property type="entry name" value="PPIase_FKBP_dom"/>
</dbReference>
<keyword evidence="14" id="KW-0496">Mitochondrion</keyword>
<dbReference type="AlphaFoldDB" id="A0A0H3YB85"/>
<evidence type="ECO:0000256" key="13">
    <source>
        <dbReference type="ARBA" id="ARBA00023110"/>
    </source>
</evidence>
<evidence type="ECO:0000256" key="6">
    <source>
        <dbReference type="ARBA" id="ARBA00022481"/>
    </source>
</evidence>
<name>A0A0H3YB85_AMOPR</name>
<dbReference type="GO" id="GO:0005739">
    <property type="term" value="C:mitochondrion"/>
    <property type="evidence" value="ECO:0007669"/>
    <property type="project" value="UniProtKB-SubCell"/>
</dbReference>
<evidence type="ECO:0000256" key="17">
    <source>
        <dbReference type="ARBA" id="ARBA00023242"/>
    </source>
</evidence>
<dbReference type="Pfam" id="PF07719">
    <property type="entry name" value="TPR_2"/>
    <property type="match status" value="1"/>
</dbReference>
<keyword evidence="11 19" id="KW-0802">TPR repeat</keyword>
<keyword evidence="6" id="KW-0488">Methylation</keyword>
<organism evidence="21">
    <name type="scientific">Amoeba proteus</name>
    <name type="common">Amoeba</name>
    <name type="synonym">Chaos diffluens</name>
    <dbReference type="NCBI Taxonomy" id="5775"/>
    <lineage>
        <taxon>Eukaryota</taxon>
        <taxon>Amoebozoa</taxon>
        <taxon>Tubulinea</taxon>
        <taxon>Elardia</taxon>
        <taxon>Euamoebida</taxon>
        <taxon>Amoebidae</taxon>
        <taxon>Amoeba</taxon>
    </lineage>
</organism>
<keyword evidence="12" id="KW-0007">Acetylation</keyword>
<comment type="subcellular location">
    <subcellularLocation>
        <location evidence="4">Cytoplasm</location>
        <location evidence="4">Cytoskeleton</location>
    </subcellularLocation>
    <subcellularLocation>
        <location evidence="5">Cytoplasm</location>
        <location evidence="5">Cytosol</location>
    </subcellularLocation>
    <subcellularLocation>
        <location evidence="3">Mitochondrion</location>
    </subcellularLocation>
    <subcellularLocation>
        <location evidence="2">Nucleus</location>
    </subcellularLocation>
</comment>
<keyword evidence="9" id="KW-0493">Microtubule</keyword>
<keyword evidence="10" id="KW-0677">Repeat</keyword>
<dbReference type="Gene3D" id="3.10.50.40">
    <property type="match status" value="1"/>
</dbReference>
<keyword evidence="7" id="KW-0963">Cytoplasm</keyword>
<feature type="domain" description="PPIase FKBP-type" evidence="20">
    <location>
        <begin position="35"/>
        <end position="123"/>
    </location>
</feature>
<evidence type="ECO:0000256" key="5">
    <source>
        <dbReference type="ARBA" id="ARBA00004514"/>
    </source>
</evidence>